<organism evidence="3 4">
    <name type="scientific">Paracidobacterium acidisoli</name>
    <dbReference type="NCBI Taxonomy" id="2303751"/>
    <lineage>
        <taxon>Bacteria</taxon>
        <taxon>Pseudomonadati</taxon>
        <taxon>Acidobacteriota</taxon>
        <taxon>Terriglobia</taxon>
        <taxon>Terriglobales</taxon>
        <taxon>Acidobacteriaceae</taxon>
        <taxon>Paracidobacterium</taxon>
    </lineage>
</organism>
<evidence type="ECO:0000256" key="1">
    <source>
        <dbReference type="SAM" id="MobiDB-lite"/>
    </source>
</evidence>
<dbReference type="InterPro" id="IPR036465">
    <property type="entry name" value="vWFA_dom_sf"/>
</dbReference>
<proteinExistence type="predicted"/>
<keyword evidence="2" id="KW-0732">Signal</keyword>
<accession>A0A372ITP1</accession>
<feature type="compositionally biased region" description="Gly residues" evidence="1">
    <location>
        <begin position="275"/>
        <end position="316"/>
    </location>
</feature>
<dbReference type="Gene3D" id="3.40.50.410">
    <property type="entry name" value="von Willebrand factor, type A domain"/>
    <property type="match status" value="1"/>
</dbReference>
<keyword evidence="4" id="KW-1185">Reference proteome</keyword>
<feature type="signal peptide" evidence="2">
    <location>
        <begin position="1"/>
        <end position="34"/>
    </location>
</feature>
<sequence>MCLKLFRHTISFRTTCWVLAVSFAPALMASTATAQAVDASSSQTPPSGTTASTQPATLKVDVRVVTMAVTVRDKKGAIVNNLTADDFALTDDNHPQTIKYFSHDTNLPLTLGLLVDTSMSQHSVLDDERTASQHFLSQMLTDPKDKAFLVQFDHEVDLLEDITPSKDRLQKALDQLGVPQFGSSSSQASPDDSDHGADGEHRRGRGGTTLYDAIYLASSDVAAKQPGRKALIVLTDGIDRGSKETLNGAVEAALRANTAIYAIYFKGEESRDNGNGPGMGRHGGMGGRWPGGGGGYPGGGSPGGYPGGGGNPGGGRTADSHGDGKKILEEICGRTGGYMFEGKKGKTDEIYGKISEELRGQYQLGYIPGKDASDSGYHRIALTPKKKDLIVQTHDGYYTAE</sequence>
<dbReference type="EMBL" id="QVQT01000001">
    <property type="protein sequence ID" value="RFU18286.1"/>
    <property type="molecule type" value="Genomic_DNA"/>
</dbReference>
<feature type="region of interest" description="Disordered" evidence="1">
    <location>
        <begin position="179"/>
        <end position="205"/>
    </location>
</feature>
<dbReference type="InterPro" id="IPR017802">
    <property type="entry name" value="VWFA-rel_acidobac-type"/>
</dbReference>
<dbReference type="OrthoDB" id="115020at2"/>
<feature type="compositionally biased region" description="Basic and acidic residues" evidence="1">
    <location>
        <begin position="192"/>
        <end position="201"/>
    </location>
</feature>
<dbReference type="CDD" id="cd00198">
    <property type="entry name" value="vWFA"/>
    <property type="match status" value="1"/>
</dbReference>
<evidence type="ECO:0000313" key="3">
    <source>
        <dbReference type="EMBL" id="RFU18286.1"/>
    </source>
</evidence>
<dbReference type="NCBIfam" id="TIGR03436">
    <property type="entry name" value="acidobact_VWFA"/>
    <property type="match status" value="1"/>
</dbReference>
<evidence type="ECO:0000313" key="4">
    <source>
        <dbReference type="Proteomes" id="UP000264702"/>
    </source>
</evidence>
<comment type="caution">
    <text evidence="3">The sequence shown here is derived from an EMBL/GenBank/DDBJ whole genome shotgun (WGS) entry which is preliminary data.</text>
</comment>
<dbReference type="SUPFAM" id="SSF53300">
    <property type="entry name" value="vWA-like"/>
    <property type="match status" value="1"/>
</dbReference>
<name>A0A372ITP1_9BACT</name>
<evidence type="ECO:0000256" key="2">
    <source>
        <dbReference type="SAM" id="SignalP"/>
    </source>
</evidence>
<feature type="region of interest" description="Disordered" evidence="1">
    <location>
        <begin position="272"/>
        <end position="323"/>
    </location>
</feature>
<gene>
    <name evidence="3" type="ORF">D0Y96_01550</name>
</gene>
<dbReference type="Proteomes" id="UP000264702">
    <property type="component" value="Unassembled WGS sequence"/>
</dbReference>
<feature type="chain" id="PRO_5016918699" evidence="2">
    <location>
        <begin position="35"/>
        <end position="401"/>
    </location>
</feature>
<reference evidence="3 4" key="1">
    <citation type="submission" date="2018-08" db="EMBL/GenBank/DDBJ databases">
        <title>Acidipila sp. 4G-K13, an acidobacterium isolated from forest soil.</title>
        <authorList>
            <person name="Gao Z.-H."/>
            <person name="Qiu L.-H."/>
        </authorList>
    </citation>
    <scope>NUCLEOTIDE SEQUENCE [LARGE SCALE GENOMIC DNA]</scope>
    <source>
        <strain evidence="3 4">4G-K13</strain>
    </source>
</reference>
<protein>
    <submittedName>
        <fullName evidence="3">VWA domain-containing protein</fullName>
    </submittedName>
</protein>
<dbReference type="AlphaFoldDB" id="A0A372ITP1"/>